<dbReference type="OrthoDB" id="7220173at2"/>
<reference evidence="3" key="2">
    <citation type="submission" date="2014-09" db="EMBL/GenBank/DDBJ databases">
        <authorList>
            <person name="Magalhaes I.L.F."/>
            <person name="Oliveira U."/>
            <person name="Santos F.R."/>
            <person name="Vidigal T.H.D.A."/>
            <person name="Brescovit A.D."/>
            <person name="Santos A.J."/>
        </authorList>
    </citation>
    <scope>NUCLEOTIDE SEQUENCE</scope>
    <source>
        <strain evidence="3">LMG 23848T</strain>
    </source>
</reference>
<dbReference type="EMBL" id="LN609302">
    <property type="protein sequence ID" value="CEF53305.1"/>
    <property type="molecule type" value="Genomic_DNA"/>
</dbReference>
<dbReference type="Proteomes" id="UP000068250">
    <property type="component" value="Chromosome I"/>
</dbReference>
<evidence type="ECO:0000313" key="3">
    <source>
        <dbReference type="EMBL" id="CEF53305.1"/>
    </source>
</evidence>
<evidence type="ECO:0000256" key="1">
    <source>
        <dbReference type="SAM" id="Phobius"/>
    </source>
</evidence>
<dbReference type="GO" id="GO:0004190">
    <property type="term" value="F:aspartic-type endopeptidase activity"/>
    <property type="evidence" value="ECO:0007669"/>
    <property type="project" value="InterPro"/>
</dbReference>
<feature type="domain" description="Prepilin type IV endopeptidase peptidase" evidence="2">
    <location>
        <begin position="111"/>
        <end position="205"/>
    </location>
</feature>
<keyword evidence="1" id="KW-1133">Transmembrane helix</keyword>
<sequence>MRTPRFTDATLLAGATFAMLAWSLLAHTTLASLAGIGVALWFPASVRLYAVLLHWLPVASGVRTHADYVPPSQQQQHELVASCLLTAACTLTLLIYTPPSEALACAIALNFANLLAQFDRREGWLPNAILMPMLLCGLLAGAGLGYPGSAITGACTAWILGGAGLFALSISLRGNFMSGADALLLCACGAWVGFGGIWAFLLFAGCGLWGVWAVRRTTRTPMVQVAPNAALRPVWRYPLAIPCALGLLPVFLLRSTPLLPHWAQTLLGG</sequence>
<dbReference type="STRING" id="431306.AGA_142"/>
<keyword evidence="1" id="KW-0812">Transmembrane</keyword>
<reference evidence="4 6" key="3">
    <citation type="journal article" date="2020" name="Int. J. Syst. Evol. Microbiol.">
        <title>Novel acetic acid bacteria from cider fermentations: Acetobacter conturbans sp. nov. and Acetobacter fallax sp. nov.</title>
        <authorList>
            <person name="Sombolestani A.S."/>
            <person name="Cleenwerck I."/>
            <person name="Cnockaert M."/>
            <person name="Borremans W."/>
            <person name="Wieme A.D."/>
            <person name="De Vuyst L."/>
            <person name="Vandamme P."/>
        </authorList>
    </citation>
    <scope>NUCLEOTIDE SEQUENCE [LARGE SCALE GENOMIC DNA]</scope>
    <source>
        <strain evidence="4 6">LMG 23848</strain>
    </source>
</reference>
<dbReference type="Gene3D" id="1.20.120.1220">
    <property type="match status" value="1"/>
</dbReference>
<keyword evidence="6" id="KW-1185">Reference proteome</keyword>
<dbReference type="RefSeq" id="WP_059022530.1">
    <property type="nucleotide sequence ID" value="NZ_WOTE01000004.1"/>
</dbReference>
<evidence type="ECO:0000313" key="5">
    <source>
        <dbReference type="Proteomes" id="UP000068250"/>
    </source>
</evidence>
<evidence type="ECO:0000313" key="6">
    <source>
        <dbReference type="Proteomes" id="UP000657200"/>
    </source>
</evidence>
<keyword evidence="1" id="KW-0472">Membrane</keyword>
<accession>A0A0U5F374</accession>
<feature type="transmembrane region" description="Helical" evidence="1">
    <location>
        <begin position="125"/>
        <end position="144"/>
    </location>
</feature>
<organism evidence="3 5">
    <name type="scientific">Acetobacter ghanensis</name>
    <dbReference type="NCBI Taxonomy" id="431306"/>
    <lineage>
        <taxon>Bacteria</taxon>
        <taxon>Pseudomonadati</taxon>
        <taxon>Pseudomonadota</taxon>
        <taxon>Alphaproteobacteria</taxon>
        <taxon>Acetobacterales</taxon>
        <taxon>Acetobacteraceae</taxon>
        <taxon>Acetobacter</taxon>
    </lineage>
</organism>
<feature type="transmembrane region" description="Helical" evidence="1">
    <location>
        <begin position="150"/>
        <end position="170"/>
    </location>
</feature>
<feature type="transmembrane region" description="Helical" evidence="1">
    <location>
        <begin position="234"/>
        <end position="253"/>
    </location>
</feature>
<name>A0A0U5F374_9PROT</name>
<proteinExistence type="predicted"/>
<dbReference type="Proteomes" id="UP000657200">
    <property type="component" value="Unassembled WGS sequence"/>
</dbReference>
<protein>
    <recommendedName>
        <fullName evidence="2">Prepilin type IV endopeptidase peptidase domain-containing protein</fullName>
    </recommendedName>
</protein>
<feature type="transmembrane region" description="Helical" evidence="1">
    <location>
        <begin position="102"/>
        <end position="118"/>
    </location>
</feature>
<dbReference type="EMBL" id="WOTE01000004">
    <property type="protein sequence ID" value="NHO39795.1"/>
    <property type="molecule type" value="Genomic_DNA"/>
</dbReference>
<dbReference type="Pfam" id="PF01478">
    <property type="entry name" value="Peptidase_A24"/>
    <property type="match status" value="1"/>
</dbReference>
<reference evidence="5" key="1">
    <citation type="submission" date="2014-09" db="EMBL/GenBank/DDBJ databases">
        <authorList>
            <person name="Illeghems K.G."/>
        </authorList>
    </citation>
    <scope>NUCLEOTIDE SEQUENCE [LARGE SCALE GENOMIC DNA]</scope>
    <source>
        <strain evidence="5">LMG 23848T</strain>
    </source>
</reference>
<dbReference type="GO" id="GO:0016020">
    <property type="term" value="C:membrane"/>
    <property type="evidence" value="ECO:0007669"/>
    <property type="project" value="InterPro"/>
</dbReference>
<feature type="transmembrane region" description="Helical" evidence="1">
    <location>
        <begin position="182"/>
        <end position="214"/>
    </location>
</feature>
<dbReference type="InterPro" id="IPR000045">
    <property type="entry name" value="Prepilin_IV_endopep_pep"/>
</dbReference>
<gene>
    <name evidence="3" type="ORF">AGA_142</name>
    <name evidence="4" type="ORF">GOB80_08890</name>
</gene>
<evidence type="ECO:0000313" key="4">
    <source>
        <dbReference type="EMBL" id="NHO39795.1"/>
    </source>
</evidence>
<dbReference type="AlphaFoldDB" id="A0A0U5F374"/>
<evidence type="ECO:0000259" key="2">
    <source>
        <dbReference type="Pfam" id="PF01478"/>
    </source>
</evidence>